<dbReference type="GeneID" id="62614662"/>
<dbReference type="EMBL" id="MT496970">
    <property type="protein sequence ID" value="QNJ49455.1"/>
    <property type="molecule type" value="Genomic_DNA"/>
</dbReference>
<evidence type="ECO:0000313" key="2">
    <source>
        <dbReference type="Proteomes" id="UP000515964"/>
    </source>
</evidence>
<dbReference type="RefSeq" id="YP_009987207.1">
    <property type="nucleotide sequence ID" value="NC_052662.1"/>
</dbReference>
<accession>A0A7G8L207</accession>
<protein>
    <submittedName>
        <fullName evidence="1">Uncharacterized protein</fullName>
    </submittedName>
</protein>
<organism evidence="1 2">
    <name type="scientific">Escherichia phage Mt1B1_P17</name>
    <dbReference type="NCBI Taxonomy" id="2743961"/>
    <lineage>
        <taxon>Viruses</taxon>
        <taxon>Duplodnaviria</taxon>
        <taxon>Heunggongvirae</taxon>
        <taxon>Uroviricota</taxon>
        <taxon>Caudoviricetes</taxon>
        <taxon>Stephanstirmvirinae</taxon>
        <taxon>Phapecoctavirus</taxon>
        <taxon>Phapecoctavirus Mt1B1P17</taxon>
    </lineage>
</organism>
<keyword evidence="2" id="KW-1185">Reference proteome</keyword>
<dbReference type="Proteomes" id="UP000515964">
    <property type="component" value="Segment"/>
</dbReference>
<proteinExistence type="predicted"/>
<reference evidence="1 2" key="1">
    <citation type="submission" date="2020-05" db="EMBL/GenBank/DDBJ databases">
        <authorList>
            <person name="Debarbieux L."/>
        </authorList>
    </citation>
    <scope>NUCLEOTIDE SEQUENCE [LARGE SCALE GENOMIC DNA]</scope>
</reference>
<sequence>MSNMKTVSLYLANTDRVHTLANASRVLVQFRNFAPSVVTGSETCVIDFINEYFHGNPVARHFVENMKDA</sequence>
<dbReference type="KEGG" id="vg:62614662"/>
<evidence type="ECO:0000313" key="1">
    <source>
        <dbReference type="EMBL" id="QNJ49455.1"/>
    </source>
</evidence>
<name>A0A7G8L207_9CAUD</name>